<name>C0NZJ4_AJECG</name>
<evidence type="ECO:0000313" key="2">
    <source>
        <dbReference type="Proteomes" id="UP000001631"/>
    </source>
</evidence>
<dbReference type="AlphaFoldDB" id="C0NZJ4"/>
<dbReference type="GeneID" id="69041590"/>
<evidence type="ECO:0000313" key="1">
    <source>
        <dbReference type="EMBL" id="EEH03242.1"/>
    </source>
</evidence>
<evidence type="ECO:0008006" key="3">
    <source>
        <dbReference type="Google" id="ProtNLM"/>
    </source>
</evidence>
<dbReference type="RefSeq" id="XP_045283723.1">
    <property type="nucleotide sequence ID" value="XM_045435623.1"/>
</dbReference>
<organism evidence="1 2">
    <name type="scientific">Ajellomyces capsulatus (strain G186AR / H82 / ATCC MYA-2454 / RMSCC 2432)</name>
    <name type="common">Darling's disease fungus</name>
    <name type="synonym">Histoplasma capsulatum</name>
    <dbReference type="NCBI Taxonomy" id="447093"/>
    <lineage>
        <taxon>Eukaryota</taxon>
        <taxon>Fungi</taxon>
        <taxon>Dikarya</taxon>
        <taxon>Ascomycota</taxon>
        <taxon>Pezizomycotina</taxon>
        <taxon>Eurotiomycetes</taxon>
        <taxon>Eurotiomycetidae</taxon>
        <taxon>Onygenales</taxon>
        <taxon>Ajellomycetaceae</taxon>
        <taxon>Histoplasma</taxon>
    </lineage>
</organism>
<dbReference type="HOGENOM" id="CLU_049186_0_2_1"/>
<dbReference type="VEuPathDB" id="FungiDB:I7I50_00078"/>
<accession>C0NZJ4</accession>
<gene>
    <name evidence="1" type="ORF">HCBG_08574</name>
</gene>
<keyword evidence="2" id="KW-1185">Reference proteome</keyword>
<reference evidence="1" key="1">
    <citation type="submission" date="2009-02" db="EMBL/GenBank/DDBJ databases">
        <title>The Genome Sequence of Ajellomyces capsulatus strain G186AR.</title>
        <authorList>
            <consortium name="The Broad Institute Genome Sequencing Platform"/>
            <person name="Champion M."/>
            <person name="Cuomo C."/>
            <person name="Ma L.-J."/>
            <person name="Henn M.R."/>
            <person name="Sil A."/>
            <person name="Goldman B."/>
            <person name="Young S.K."/>
            <person name="Kodira C.D."/>
            <person name="Zeng Q."/>
            <person name="Koehrsen M."/>
            <person name="Alvarado L."/>
            <person name="Berlin A."/>
            <person name="Borenstein D."/>
            <person name="Chen Z."/>
            <person name="Engels R."/>
            <person name="Freedman E."/>
            <person name="Gellesch M."/>
            <person name="Goldberg J."/>
            <person name="Griggs A."/>
            <person name="Gujja S."/>
            <person name="Heiman D."/>
            <person name="Hepburn T."/>
            <person name="Howarth C."/>
            <person name="Jen D."/>
            <person name="Larson L."/>
            <person name="Lewis B."/>
            <person name="Mehta T."/>
            <person name="Park D."/>
            <person name="Pearson M."/>
            <person name="Roberts A."/>
            <person name="Saif S."/>
            <person name="Shea T."/>
            <person name="Shenoy N."/>
            <person name="Sisk P."/>
            <person name="Stolte C."/>
            <person name="Sykes S."/>
            <person name="Walk T."/>
            <person name="White J."/>
            <person name="Yandava C."/>
            <person name="Klein B."/>
            <person name="McEwen J.G."/>
            <person name="Puccia R."/>
            <person name="Goldman G.H."/>
            <person name="Felipe M.S."/>
            <person name="Nino-Vega G."/>
            <person name="San-Blas G."/>
            <person name="Taylor J."/>
            <person name="Mendoza L."/>
            <person name="Galagan J."/>
            <person name="Nusbaum C."/>
            <person name="Birren B."/>
        </authorList>
    </citation>
    <scope>NUCLEOTIDE SEQUENCE</scope>
    <source>
        <strain evidence="1">G186AR</strain>
    </source>
</reference>
<protein>
    <recommendedName>
        <fullName evidence="3">HNH nuclease domain-containing protein</fullName>
    </recommendedName>
</protein>
<dbReference type="STRING" id="447093.C0NZJ4"/>
<proteinExistence type="predicted"/>
<dbReference type="Proteomes" id="UP000001631">
    <property type="component" value="Unassembled WGS sequence"/>
</dbReference>
<dbReference type="InParanoid" id="C0NZJ4"/>
<sequence length="291" mass="32509">MASTKESAEDVVDSFFNAASRSASPPPPVSQLEEDTARMKISAYKPQSLNDNTISILTAFLDDLPQEGKQNLISFILTCENDNVLFILSQHLKSAILLSLRARTTPYVTPSPLPGAEDLVNVVSSQMTRSSDRNSQSKLKQQCLKRDGYRCLVTGAYDHEHAAGNVRDDLLQNTAETELAHIIPFALGKFRTSDEDEEHTYYLRFYRFPSLTMRLLPEPDENNERVVKFTKNADYELPSRVLLSTHAAVARILHATGMARTIDQILRDREELSCLAEDGSTDIGQIALLAY</sequence>
<dbReference type="EMBL" id="GG663378">
    <property type="protein sequence ID" value="EEH03242.1"/>
    <property type="molecule type" value="Genomic_DNA"/>
</dbReference>